<feature type="region of interest" description="Disordered" evidence="1">
    <location>
        <begin position="54"/>
        <end position="75"/>
    </location>
</feature>
<feature type="region of interest" description="Disordered" evidence="1">
    <location>
        <begin position="108"/>
        <end position="135"/>
    </location>
</feature>
<reference evidence="2" key="1">
    <citation type="journal article" date="2014" name="BMC Genomics">
        <title>Characterizing the developmental transcriptome of the oriental fruit fly, Bactrocera dorsalis (Diptera: Tephritidae) through comparative genomic analysis with Drosophila melanogaster utilizing modENCODE datasets.</title>
        <authorList>
            <person name="Geib S.M."/>
            <person name="Calla B."/>
            <person name="Hall B."/>
            <person name="Hou S."/>
            <person name="Manoukis N.C."/>
        </authorList>
    </citation>
    <scope>NUCLEOTIDE SEQUENCE</scope>
    <source>
        <strain evidence="2">Punador</strain>
    </source>
</reference>
<name>A0A034V4S9_BACDO</name>
<dbReference type="AlphaFoldDB" id="A0A034V4S9"/>
<feature type="non-terminal residue" evidence="2">
    <location>
        <position position="1"/>
    </location>
</feature>
<dbReference type="EMBL" id="GAKP01021810">
    <property type="protein sequence ID" value="JAC37142.1"/>
    <property type="molecule type" value="Transcribed_RNA"/>
</dbReference>
<protein>
    <submittedName>
        <fullName evidence="2">Uncharacterized protein</fullName>
    </submittedName>
</protein>
<accession>A0A034V4S9</accession>
<sequence length="212" mass="24734">KDFLRKINYKTKGQKESWRATTGRQDVNRYFIPRESPHFGGSREESYFFTDERMDLEPPDEEPNEDKTIKDADDGGMTMEDAVLNLRAKKKRMGCLPIIHIQQLPKGECSEEENTKVRKKKPHIKGTPSSDVKDEKSAGYRFNEFAEIVMNKLIQHRKVRSHHERHLVGEHDTIKIFSYFCRPGECSKLNMFVAAKARTTILHLSLLYIFQC</sequence>
<evidence type="ECO:0000256" key="1">
    <source>
        <dbReference type="SAM" id="MobiDB-lite"/>
    </source>
</evidence>
<proteinExistence type="predicted"/>
<dbReference type="OrthoDB" id="10038993at2759"/>
<organism evidence="2">
    <name type="scientific">Bactrocera dorsalis</name>
    <name type="common">Oriental fruit fly</name>
    <name type="synonym">Dacus dorsalis</name>
    <dbReference type="NCBI Taxonomy" id="27457"/>
    <lineage>
        <taxon>Eukaryota</taxon>
        <taxon>Metazoa</taxon>
        <taxon>Ecdysozoa</taxon>
        <taxon>Arthropoda</taxon>
        <taxon>Hexapoda</taxon>
        <taxon>Insecta</taxon>
        <taxon>Pterygota</taxon>
        <taxon>Neoptera</taxon>
        <taxon>Endopterygota</taxon>
        <taxon>Diptera</taxon>
        <taxon>Brachycera</taxon>
        <taxon>Muscomorpha</taxon>
        <taxon>Tephritoidea</taxon>
        <taxon>Tephritidae</taxon>
        <taxon>Bactrocera</taxon>
        <taxon>Bactrocera</taxon>
    </lineage>
</organism>
<evidence type="ECO:0000313" key="2">
    <source>
        <dbReference type="EMBL" id="JAC37142.1"/>
    </source>
</evidence>